<keyword evidence="1" id="KW-0812">Transmembrane</keyword>
<dbReference type="PaxDb" id="3218-PP1S88_110V6.1"/>
<evidence type="ECO:0000313" key="3">
    <source>
        <dbReference type="EnsemblPlants" id="Pp3c25_6290V3.1"/>
    </source>
</evidence>
<dbReference type="EMBL" id="ABEU02000025">
    <property type="protein sequence ID" value="PNR27511.1"/>
    <property type="molecule type" value="Genomic_DNA"/>
</dbReference>
<evidence type="ECO:0000256" key="1">
    <source>
        <dbReference type="SAM" id="Phobius"/>
    </source>
</evidence>
<proteinExistence type="predicted"/>
<dbReference type="EnsemblPlants" id="Pp3c25_6290V3.3">
    <property type="protein sequence ID" value="Pp3c25_6290V3.3"/>
    <property type="gene ID" value="Pp3c25_6290"/>
</dbReference>
<dbReference type="RefSeq" id="XP_024365928.1">
    <property type="nucleotide sequence ID" value="XM_024510160.2"/>
</dbReference>
<dbReference type="Proteomes" id="UP000006727">
    <property type="component" value="Chromosome 25"/>
</dbReference>
<reference evidence="2 4" key="1">
    <citation type="journal article" date="2008" name="Science">
        <title>The Physcomitrella genome reveals evolutionary insights into the conquest of land by plants.</title>
        <authorList>
            <person name="Rensing S."/>
            <person name="Lang D."/>
            <person name="Zimmer A."/>
            <person name="Terry A."/>
            <person name="Salamov A."/>
            <person name="Shapiro H."/>
            <person name="Nishiyama T."/>
            <person name="Perroud P.-F."/>
            <person name="Lindquist E."/>
            <person name="Kamisugi Y."/>
            <person name="Tanahashi T."/>
            <person name="Sakakibara K."/>
            <person name="Fujita T."/>
            <person name="Oishi K."/>
            <person name="Shin-I T."/>
            <person name="Kuroki Y."/>
            <person name="Toyoda A."/>
            <person name="Suzuki Y."/>
            <person name="Hashimoto A."/>
            <person name="Yamaguchi K."/>
            <person name="Sugano A."/>
            <person name="Kohara Y."/>
            <person name="Fujiyama A."/>
            <person name="Anterola A."/>
            <person name="Aoki S."/>
            <person name="Ashton N."/>
            <person name="Barbazuk W.B."/>
            <person name="Barker E."/>
            <person name="Bennetzen J."/>
            <person name="Bezanilla M."/>
            <person name="Blankenship R."/>
            <person name="Cho S.H."/>
            <person name="Dutcher S."/>
            <person name="Estelle M."/>
            <person name="Fawcett J.A."/>
            <person name="Gundlach H."/>
            <person name="Hanada K."/>
            <person name="Heyl A."/>
            <person name="Hicks K.A."/>
            <person name="Hugh J."/>
            <person name="Lohr M."/>
            <person name="Mayer K."/>
            <person name="Melkozernov A."/>
            <person name="Murata T."/>
            <person name="Nelson D."/>
            <person name="Pils B."/>
            <person name="Prigge M."/>
            <person name="Reiss B."/>
            <person name="Renner T."/>
            <person name="Rombauts S."/>
            <person name="Rushton P."/>
            <person name="Sanderfoot A."/>
            <person name="Schween G."/>
            <person name="Shiu S.-H."/>
            <person name="Stueber K."/>
            <person name="Theodoulou F.L."/>
            <person name="Tu H."/>
            <person name="Van de Peer Y."/>
            <person name="Verrier P.J."/>
            <person name="Waters E."/>
            <person name="Wood A."/>
            <person name="Yang L."/>
            <person name="Cove D."/>
            <person name="Cuming A."/>
            <person name="Hasebe M."/>
            <person name="Lucas S."/>
            <person name="Mishler D.B."/>
            <person name="Reski R."/>
            <person name="Grigoriev I."/>
            <person name="Quatrano R.S."/>
            <person name="Boore J.L."/>
        </authorList>
    </citation>
    <scope>NUCLEOTIDE SEQUENCE [LARGE SCALE GENOMIC DNA]</scope>
    <source>
        <strain evidence="3 4">cv. Gransden 2004</strain>
    </source>
</reference>
<dbReference type="eggNOG" id="ENOG502RYAW">
    <property type="taxonomic scope" value="Eukaryota"/>
</dbReference>
<gene>
    <name evidence="3" type="primary">LOC112277616</name>
    <name evidence="2" type="ORF">PHYPA_029663</name>
</gene>
<dbReference type="PANTHER" id="PTHR35508">
    <property type="entry name" value="VOLTAGE-DEPENDENT L-TYPE CALCIUM CHANNEL SUBUNIT"/>
    <property type="match status" value="1"/>
</dbReference>
<dbReference type="OMA" id="AAWGTRN"/>
<dbReference type="PANTHER" id="PTHR35508:SF1">
    <property type="entry name" value="VOLTAGE-DEPENDENT L-TYPE CALCIUM CHANNEL SUBUNIT"/>
    <property type="match status" value="1"/>
</dbReference>
<dbReference type="Gramene" id="Pp3c25_6290V3.3">
    <property type="protein sequence ID" value="Pp3c25_6290V3.3"/>
    <property type="gene ID" value="Pp3c25_6290"/>
</dbReference>
<name>A9SKK4_PHYPA</name>
<keyword evidence="1" id="KW-0472">Membrane</keyword>
<dbReference type="KEGG" id="ppp:112277616"/>
<protein>
    <submittedName>
        <fullName evidence="2 3">Uncharacterized protein</fullName>
    </submittedName>
</protein>
<evidence type="ECO:0000313" key="4">
    <source>
        <dbReference type="Proteomes" id="UP000006727"/>
    </source>
</evidence>
<dbReference type="AlphaFoldDB" id="A9SKK4"/>
<accession>A9SKK4</accession>
<dbReference type="EnsemblPlants" id="Pp3c25_6290V3.1">
    <property type="protein sequence ID" value="Pp3c25_6290V3.1"/>
    <property type="gene ID" value="Pp3c25_6290"/>
</dbReference>
<reference evidence="3" key="3">
    <citation type="submission" date="2020-12" db="UniProtKB">
        <authorList>
            <consortium name="EnsemblPlants"/>
        </authorList>
    </citation>
    <scope>IDENTIFICATION</scope>
</reference>
<keyword evidence="4" id="KW-1185">Reference proteome</keyword>
<dbReference type="FunCoup" id="A9SKK4">
    <property type="interactions" value="1893"/>
</dbReference>
<dbReference type="GeneID" id="112277616"/>
<feature type="transmembrane region" description="Helical" evidence="1">
    <location>
        <begin position="132"/>
        <end position="158"/>
    </location>
</feature>
<dbReference type="Gramene" id="Pp3c25_6290V3.1">
    <property type="protein sequence ID" value="Pp3c25_6290V3.1"/>
    <property type="gene ID" value="Pp3c25_6290"/>
</dbReference>
<evidence type="ECO:0000313" key="2">
    <source>
        <dbReference type="EMBL" id="PNR27511.1"/>
    </source>
</evidence>
<sequence length="219" mass="23086">MGMGGENGEERGALVLVERNLDEGVGTMKSTVRNAEKLAMVLGDMVVDIAGAIGCRGKQPLTERLEGAVTSHAPRLQQAVHRVGADVLQWMHQGGFWRTLLVVSVGLISVTALTGLTALLMVVLVATVNAVIIGFLMSLSAVGAFLAMFCTSLTVIYIGALAATAFAIGSAVVVTSCTVLFFTGWILFAWAICEVMKKSLNFARNTLTGVSKRQEAVIA</sequence>
<reference evidence="2 4" key="2">
    <citation type="journal article" date="2018" name="Plant J.">
        <title>The Physcomitrella patens chromosome-scale assembly reveals moss genome structure and evolution.</title>
        <authorList>
            <person name="Lang D."/>
            <person name="Ullrich K.K."/>
            <person name="Murat F."/>
            <person name="Fuchs J."/>
            <person name="Jenkins J."/>
            <person name="Haas F.B."/>
            <person name="Piednoel M."/>
            <person name="Gundlach H."/>
            <person name="Van Bel M."/>
            <person name="Meyberg R."/>
            <person name="Vives C."/>
            <person name="Morata J."/>
            <person name="Symeonidi A."/>
            <person name="Hiss M."/>
            <person name="Muchero W."/>
            <person name="Kamisugi Y."/>
            <person name="Saleh O."/>
            <person name="Blanc G."/>
            <person name="Decker E.L."/>
            <person name="van Gessel N."/>
            <person name="Grimwood J."/>
            <person name="Hayes R.D."/>
            <person name="Graham S.W."/>
            <person name="Gunter L.E."/>
            <person name="McDaniel S.F."/>
            <person name="Hoernstein S.N.W."/>
            <person name="Larsson A."/>
            <person name="Li F.W."/>
            <person name="Perroud P.F."/>
            <person name="Phillips J."/>
            <person name="Ranjan P."/>
            <person name="Rokshar D.S."/>
            <person name="Rothfels C.J."/>
            <person name="Schneider L."/>
            <person name="Shu S."/>
            <person name="Stevenson D.W."/>
            <person name="Thummler F."/>
            <person name="Tillich M."/>
            <person name="Villarreal Aguilar J.C."/>
            <person name="Widiez T."/>
            <person name="Wong G.K."/>
            <person name="Wymore A."/>
            <person name="Zhang Y."/>
            <person name="Zimmer A.D."/>
            <person name="Quatrano R.S."/>
            <person name="Mayer K.F.X."/>
            <person name="Goodstein D."/>
            <person name="Casacuberta J.M."/>
            <person name="Vandepoele K."/>
            <person name="Reski R."/>
            <person name="Cuming A.C."/>
            <person name="Tuskan G.A."/>
            <person name="Maumus F."/>
            <person name="Salse J."/>
            <person name="Schmutz J."/>
            <person name="Rensing S.A."/>
        </authorList>
    </citation>
    <scope>NUCLEOTIDE SEQUENCE [LARGE SCALE GENOMIC DNA]</scope>
    <source>
        <strain evidence="3 4">cv. Gransden 2004</strain>
    </source>
</reference>
<organism evidence="2">
    <name type="scientific">Physcomitrium patens</name>
    <name type="common">Spreading-leaved earth moss</name>
    <name type="synonym">Physcomitrella patens</name>
    <dbReference type="NCBI Taxonomy" id="3218"/>
    <lineage>
        <taxon>Eukaryota</taxon>
        <taxon>Viridiplantae</taxon>
        <taxon>Streptophyta</taxon>
        <taxon>Embryophyta</taxon>
        <taxon>Bryophyta</taxon>
        <taxon>Bryophytina</taxon>
        <taxon>Bryopsida</taxon>
        <taxon>Funariidae</taxon>
        <taxon>Funariales</taxon>
        <taxon>Funariaceae</taxon>
        <taxon>Physcomitrium</taxon>
    </lineage>
</organism>
<dbReference type="Gramene" id="Pp3c25_6290V3.2">
    <property type="protein sequence ID" value="Pp3c25_6290V3.2"/>
    <property type="gene ID" value="Pp3c25_6290"/>
</dbReference>
<dbReference type="OrthoDB" id="1925129at2759"/>
<dbReference type="EnsemblPlants" id="Pp3c25_6290V3.2">
    <property type="protein sequence ID" value="Pp3c25_6290V3.2"/>
    <property type="gene ID" value="Pp3c25_6290"/>
</dbReference>
<feature type="transmembrane region" description="Helical" evidence="1">
    <location>
        <begin position="100"/>
        <end position="126"/>
    </location>
</feature>
<feature type="transmembrane region" description="Helical" evidence="1">
    <location>
        <begin position="165"/>
        <end position="192"/>
    </location>
</feature>
<dbReference type="HOGENOM" id="CLU_086509_0_1_1"/>
<keyword evidence="1" id="KW-1133">Transmembrane helix</keyword>